<accession>A0A2P4YE88</accession>
<evidence type="ECO:0000313" key="3">
    <source>
        <dbReference type="Proteomes" id="UP000237271"/>
    </source>
</evidence>
<comment type="caution">
    <text evidence="2">The sequence shown here is derived from an EMBL/GenBank/DDBJ whole genome shotgun (WGS) entry which is preliminary data.</text>
</comment>
<name>A0A2P4YE88_9STRA</name>
<dbReference type="OrthoDB" id="160470at2759"/>
<organism evidence="2 3">
    <name type="scientific">Phytophthora palmivora</name>
    <dbReference type="NCBI Taxonomy" id="4796"/>
    <lineage>
        <taxon>Eukaryota</taxon>
        <taxon>Sar</taxon>
        <taxon>Stramenopiles</taxon>
        <taxon>Oomycota</taxon>
        <taxon>Peronosporomycetes</taxon>
        <taxon>Peronosporales</taxon>
        <taxon>Peronosporaceae</taxon>
        <taxon>Phytophthora</taxon>
    </lineage>
</organism>
<gene>
    <name evidence="2" type="ORF">PHPALM_6673</name>
</gene>
<evidence type="ECO:0000256" key="1">
    <source>
        <dbReference type="SAM" id="Phobius"/>
    </source>
</evidence>
<dbReference type="EMBL" id="NCKW01003532">
    <property type="protein sequence ID" value="POM76127.1"/>
    <property type="molecule type" value="Genomic_DNA"/>
</dbReference>
<sequence>MAEGVDASQVKMGLSAKAGGCCTKGVILSTLAFIFVILNLAALWALHFADRPTGKGALRSATRFSTGLTATEGDTPKEGDVVSYSTDNVLRAGAGTTAYLDKLTLDTTVTNIPFVYFAPMGTSSAPFTNVMSHTRSTTSGSTTTVKSYVTTISFTADNKSLEVSAVDETNNVVTGKVRGLTTLSDTQLIVLTADSTKTSVIPATLNRADNTVTLDQSKVKDVTTPSSTNFVATLSSSSFVVAYYDTYSSSITSWYQNVKVGVVGSSGDITMSSAKVFGPINNANFNTQFGAPVALEGLSSTEKGFVIPYYTTLAWGSTKTTADLSGLCVTSATYGTAVSAFSTGVCETKYRPGQYPEAVALSDDALAIVFYDTANSNALTIATVTVSSDKSLRFRSTYVLPDAYGSFTDYDMYFVTPHISVLSGNRLAVSFHNPMLDGRLSVRVLSFSLSTMSITELTPTLPVAPSTFSWATSDLTNYVDGNLPLTSAMLPMGTDGVVTAYVGLRNKVLHQNFAVVQAFGKPVGIVQSISSDEASITTQGKAEASGLTVGTVYYATTSGDVVAQGTSTDSEFFYTEEGSMIVTKDSRVGVATDDDTLFVSTTI</sequence>
<reference evidence="2 3" key="1">
    <citation type="journal article" date="2017" name="Genome Biol. Evol.">
        <title>Phytophthora megakarya and P. palmivora, closely related causal agents of cacao black pod rot, underwent increases in genome sizes and gene numbers by different mechanisms.</title>
        <authorList>
            <person name="Ali S.S."/>
            <person name="Shao J."/>
            <person name="Lary D.J."/>
            <person name="Kronmiller B."/>
            <person name="Shen D."/>
            <person name="Strem M.D."/>
            <person name="Amoako-Attah I."/>
            <person name="Akrofi A.Y."/>
            <person name="Begoude B.A."/>
            <person name="Ten Hoopen G.M."/>
            <person name="Coulibaly K."/>
            <person name="Kebe B.I."/>
            <person name="Melnick R.L."/>
            <person name="Guiltinan M.J."/>
            <person name="Tyler B.M."/>
            <person name="Meinhardt L.W."/>
            <person name="Bailey B.A."/>
        </authorList>
    </citation>
    <scope>NUCLEOTIDE SEQUENCE [LARGE SCALE GENOMIC DNA]</scope>
    <source>
        <strain evidence="3">sbr112.9</strain>
    </source>
</reference>
<keyword evidence="3" id="KW-1185">Reference proteome</keyword>
<proteinExistence type="predicted"/>
<evidence type="ECO:0000313" key="2">
    <source>
        <dbReference type="EMBL" id="POM76127.1"/>
    </source>
</evidence>
<dbReference type="Proteomes" id="UP000237271">
    <property type="component" value="Unassembled WGS sequence"/>
</dbReference>
<dbReference type="AlphaFoldDB" id="A0A2P4YE88"/>
<keyword evidence="1" id="KW-1133">Transmembrane helix</keyword>
<feature type="transmembrane region" description="Helical" evidence="1">
    <location>
        <begin position="26"/>
        <end position="46"/>
    </location>
</feature>
<protein>
    <submittedName>
        <fullName evidence="2">Uncharacterized protein</fullName>
    </submittedName>
</protein>
<keyword evidence="1" id="KW-0472">Membrane</keyword>
<keyword evidence="1" id="KW-0812">Transmembrane</keyword>